<dbReference type="RefSeq" id="WP_201682287.1">
    <property type="nucleotide sequence ID" value="NZ_JAEQNA010000001.1"/>
</dbReference>
<reference evidence="2" key="1">
    <citation type="submission" date="2021-01" db="EMBL/GenBank/DDBJ databases">
        <title>Ramlibacter sp. strain AW1 16S ribosomal RNA gene Genome sequencing and assembly.</title>
        <authorList>
            <person name="Kang M."/>
        </authorList>
    </citation>
    <scope>NUCLEOTIDE SEQUENCE</scope>
    <source>
        <strain evidence="2">AW1</strain>
    </source>
</reference>
<dbReference type="GO" id="GO:0006281">
    <property type="term" value="P:DNA repair"/>
    <property type="evidence" value="ECO:0007669"/>
    <property type="project" value="TreeGrafter"/>
</dbReference>
<proteinExistence type="predicted"/>
<keyword evidence="1" id="KW-0227">DNA damage</keyword>
<dbReference type="EMBL" id="JAEQNA010000001">
    <property type="protein sequence ID" value="MBL0419239.1"/>
    <property type="molecule type" value="Genomic_DNA"/>
</dbReference>
<comment type="caution">
    <text evidence="2">The sequence shown here is derived from an EMBL/GenBank/DDBJ whole genome shotgun (WGS) entry which is preliminary data.</text>
</comment>
<name>A0A937D0B0_9BURK</name>
<dbReference type="Proteomes" id="UP000613011">
    <property type="component" value="Unassembled WGS sequence"/>
</dbReference>
<evidence type="ECO:0000313" key="2">
    <source>
        <dbReference type="EMBL" id="MBL0419239.1"/>
    </source>
</evidence>
<accession>A0A937D0B0</accession>
<dbReference type="PANTHER" id="PTHR35369">
    <property type="entry name" value="BLR3025 PROTEIN-RELATED"/>
    <property type="match status" value="1"/>
</dbReference>
<sequence length="430" mass="49090">MHWIALHPPHEDEALAWAWQGLRFTPRVARLEEAWVLEIAASDRLFGGREALIEQLLAPPPGLQPVTHWAQGPTCLVALALLRLQRRQQPAPARVPHGLPLDVLGAAMPHVPLLERTGCRSWGQLRALPRGPVARRFGAGLLEALDIAWGERTARHTWVQLPEVFDQRLELPALATSAPELMWTAQRLLGQLQSWLRARHRGVLALELEWTLDLKRLDGRELPPHERLVVRTAEPAQEMDHLRRLVAEQLDRARLAAPVNHLRLRTLETRDRPGASRSFLPEDNRPGDKLHQLVERLSARLGEDQVLVPLPQADWRPERMQRWEPAVHHLASGARLKAAEPAAPVQSLYPPWLLPQPLRLQVRDHRPWYEGPLRLVSRRQRIETGWWEEGGAVVRDYCIARSERAGLLWIYCEHGPAPGEARWYLQGLYA</sequence>
<gene>
    <name evidence="2" type="ORF">JI739_02655</name>
</gene>
<protein>
    <submittedName>
        <fullName evidence="2">DNA polymerase Y family protein</fullName>
    </submittedName>
</protein>
<evidence type="ECO:0000256" key="1">
    <source>
        <dbReference type="ARBA" id="ARBA00022763"/>
    </source>
</evidence>
<evidence type="ECO:0000313" key="3">
    <source>
        <dbReference type="Proteomes" id="UP000613011"/>
    </source>
</evidence>
<dbReference type="AlphaFoldDB" id="A0A937D0B0"/>
<organism evidence="2 3">
    <name type="scientific">Ramlibacter aurantiacus</name>
    <dbReference type="NCBI Taxonomy" id="2801330"/>
    <lineage>
        <taxon>Bacteria</taxon>
        <taxon>Pseudomonadati</taxon>
        <taxon>Pseudomonadota</taxon>
        <taxon>Betaproteobacteria</taxon>
        <taxon>Burkholderiales</taxon>
        <taxon>Comamonadaceae</taxon>
        <taxon>Ramlibacter</taxon>
    </lineage>
</organism>
<keyword evidence="3" id="KW-1185">Reference proteome</keyword>
<dbReference type="PANTHER" id="PTHR35369:SF2">
    <property type="entry name" value="BLR3025 PROTEIN"/>
    <property type="match status" value="1"/>
</dbReference>
<dbReference type="InterPro" id="IPR050356">
    <property type="entry name" value="SulA_CellDiv_inhibitor"/>
</dbReference>